<evidence type="ECO:0000313" key="5">
    <source>
        <dbReference type="Proteomes" id="UP000815325"/>
    </source>
</evidence>
<gene>
    <name evidence="4" type="ORF">DUNSADRAFT_13369</name>
</gene>
<reference evidence="4" key="1">
    <citation type="submission" date="2017-08" db="EMBL/GenBank/DDBJ databases">
        <authorList>
            <person name="Polle J.E."/>
            <person name="Barry K."/>
            <person name="Cushman J."/>
            <person name="Schmutz J."/>
            <person name="Tran D."/>
            <person name="Hathwaick L.T."/>
            <person name="Yim W.C."/>
            <person name="Jenkins J."/>
            <person name="Mckie-Krisberg Z.M."/>
            <person name="Prochnik S."/>
            <person name="Lindquist E."/>
            <person name="Dockter R.B."/>
            <person name="Adam C."/>
            <person name="Molina H."/>
            <person name="Bunkerborg J."/>
            <person name="Jin E."/>
            <person name="Buchheim M."/>
            <person name="Magnuson J."/>
        </authorList>
    </citation>
    <scope>NUCLEOTIDE SEQUENCE</scope>
    <source>
        <strain evidence="4">CCAP 19/18</strain>
    </source>
</reference>
<feature type="compositionally biased region" description="Low complexity" evidence="3">
    <location>
        <begin position="289"/>
        <end position="308"/>
    </location>
</feature>
<dbReference type="PANTHER" id="PTHR13489:SF0">
    <property type="entry name" value="MINI-CHROMOSOME MAINTENANCE COMPLEX-BINDING PROTEIN"/>
    <property type="match status" value="1"/>
</dbReference>
<dbReference type="Proteomes" id="UP000815325">
    <property type="component" value="Unassembled WGS sequence"/>
</dbReference>
<protein>
    <submittedName>
        <fullName evidence="4">Mini-chromosome maintenance replisome factor-domain-containing protein</fullName>
    </submittedName>
</protein>
<organism evidence="4 5">
    <name type="scientific">Dunaliella salina</name>
    <name type="common">Green alga</name>
    <name type="synonym">Protococcus salinus</name>
    <dbReference type="NCBI Taxonomy" id="3046"/>
    <lineage>
        <taxon>Eukaryota</taxon>
        <taxon>Viridiplantae</taxon>
        <taxon>Chlorophyta</taxon>
        <taxon>core chlorophytes</taxon>
        <taxon>Chlorophyceae</taxon>
        <taxon>CS clade</taxon>
        <taxon>Chlamydomonadales</taxon>
        <taxon>Dunaliellaceae</taxon>
        <taxon>Dunaliella</taxon>
    </lineage>
</organism>
<evidence type="ECO:0000256" key="1">
    <source>
        <dbReference type="ARBA" id="ARBA00004123"/>
    </source>
</evidence>
<comment type="caution">
    <text evidence="4">The sequence shown here is derived from an EMBL/GenBank/DDBJ whole genome shotgun (WGS) entry which is preliminary data.</text>
</comment>
<name>A0ABQ7G9H2_DUNSA</name>
<evidence type="ECO:0000313" key="4">
    <source>
        <dbReference type="EMBL" id="KAF5831261.1"/>
    </source>
</evidence>
<feature type="region of interest" description="Disordered" evidence="3">
    <location>
        <begin position="266"/>
        <end position="311"/>
    </location>
</feature>
<dbReference type="Pfam" id="PF09739">
    <property type="entry name" value="MCM_bind"/>
    <property type="match status" value="2"/>
</dbReference>
<feature type="region of interest" description="Disordered" evidence="3">
    <location>
        <begin position="207"/>
        <end position="229"/>
    </location>
</feature>
<dbReference type="PANTHER" id="PTHR13489">
    <property type="entry name" value="MINI-CHROMOSOME MAINTENANCE COMPLEX-BINDING PROTEIN"/>
    <property type="match status" value="1"/>
</dbReference>
<keyword evidence="5" id="KW-1185">Reference proteome</keyword>
<dbReference type="EMBL" id="MU069962">
    <property type="protein sequence ID" value="KAF5831261.1"/>
    <property type="molecule type" value="Genomic_DNA"/>
</dbReference>
<comment type="subcellular location">
    <subcellularLocation>
        <location evidence="1">Nucleus</location>
    </subcellularLocation>
</comment>
<proteinExistence type="predicted"/>
<dbReference type="InterPro" id="IPR019140">
    <property type="entry name" value="MCM_complex-bd"/>
</dbReference>
<evidence type="ECO:0000256" key="3">
    <source>
        <dbReference type="SAM" id="MobiDB-lite"/>
    </source>
</evidence>
<sequence length="401" mass="43282">MPAPCCNLSAPLHQIQSLYQNAGAPQECHATFGVPEHFQKFFLTDPSARDKVPVIGDSSQAHPLREGSLVRFRGMVADMEDPEYYFGCVKYRDGSWATSKYGGTGVIRRNEEPTDSRVWERCPYHCVPVPGEASWAPHALNTSEECTVYIYDQQDQDIPLHCVVDVIGVYTPAPEVVGLEEEDEEEDQATEALAPRAKHQVHAIILDSQTEDKVSPEQRQEREQLMGSSARVHQAREATLKLLQQALGGDALGAEALLLSLLSQASTRAPGHPPTSSAPLNIILPPESPMTSAASAPSSSGTSAAASSCQPSTPTSYGAALHAVLGALKPLCTYLPLSVGHCNSCAWAPKRDCDSNRMSRSPLQLSDGTVLLVDETHVGEGRLSEMGLSSFLALNTLVREQ</sequence>
<evidence type="ECO:0000256" key="2">
    <source>
        <dbReference type="ARBA" id="ARBA00023242"/>
    </source>
</evidence>
<feature type="non-terminal residue" evidence="4">
    <location>
        <position position="401"/>
    </location>
</feature>
<feature type="compositionally biased region" description="Basic and acidic residues" evidence="3">
    <location>
        <begin position="210"/>
        <end position="224"/>
    </location>
</feature>
<accession>A0ABQ7G9H2</accession>
<keyword evidence="2" id="KW-0539">Nucleus</keyword>